<feature type="region of interest" description="Disordered" evidence="1">
    <location>
        <begin position="30"/>
        <end position="63"/>
    </location>
</feature>
<protein>
    <submittedName>
        <fullName evidence="2">Uncharacterized protein</fullName>
    </submittedName>
</protein>
<keyword evidence="3" id="KW-1185">Reference proteome</keyword>
<dbReference type="PROSITE" id="PS51257">
    <property type="entry name" value="PROKAR_LIPOPROTEIN"/>
    <property type="match status" value="1"/>
</dbReference>
<evidence type="ECO:0000313" key="2">
    <source>
        <dbReference type="EMBL" id="MBB5159886.1"/>
    </source>
</evidence>
<feature type="compositionally biased region" description="Basic and acidic residues" evidence="1">
    <location>
        <begin position="107"/>
        <end position="118"/>
    </location>
</feature>
<dbReference type="EMBL" id="JACHIW010000003">
    <property type="protein sequence ID" value="MBB5159886.1"/>
    <property type="molecule type" value="Genomic_DNA"/>
</dbReference>
<dbReference type="AlphaFoldDB" id="A0A840QHA0"/>
<feature type="region of interest" description="Disordered" evidence="1">
    <location>
        <begin position="75"/>
        <end position="118"/>
    </location>
</feature>
<evidence type="ECO:0000256" key="1">
    <source>
        <dbReference type="SAM" id="MobiDB-lite"/>
    </source>
</evidence>
<gene>
    <name evidence="2" type="ORF">BJ970_007486</name>
</gene>
<comment type="caution">
    <text evidence="2">The sequence shown here is derived from an EMBL/GenBank/DDBJ whole genome shotgun (WGS) entry which is preliminary data.</text>
</comment>
<accession>A0A840QHA0</accession>
<feature type="compositionally biased region" description="Basic and acidic residues" evidence="1">
    <location>
        <begin position="86"/>
        <end position="100"/>
    </location>
</feature>
<feature type="compositionally biased region" description="Basic and acidic residues" evidence="1">
    <location>
        <begin position="48"/>
        <end position="63"/>
    </location>
</feature>
<evidence type="ECO:0000313" key="3">
    <source>
        <dbReference type="Proteomes" id="UP000584374"/>
    </source>
</evidence>
<organism evidence="2 3">
    <name type="scientific">Saccharopolyspora phatthalungensis</name>
    <dbReference type="NCBI Taxonomy" id="664693"/>
    <lineage>
        <taxon>Bacteria</taxon>
        <taxon>Bacillati</taxon>
        <taxon>Actinomycetota</taxon>
        <taxon>Actinomycetes</taxon>
        <taxon>Pseudonocardiales</taxon>
        <taxon>Pseudonocardiaceae</taxon>
        <taxon>Saccharopolyspora</taxon>
    </lineage>
</organism>
<proteinExistence type="predicted"/>
<name>A0A840QHA0_9PSEU</name>
<dbReference type="Proteomes" id="UP000584374">
    <property type="component" value="Unassembled WGS sequence"/>
</dbReference>
<dbReference type="RefSeq" id="WP_184732929.1">
    <property type="nucleotide sequence ID" value="NZ_JACHIW010000003.1"/>
</dbReference>
<reference evidence="2 3" key="1">
    <citation type="submission" date="2020-08" db="EMBL/GenBank/DDBJ databases">
        <title>Sequencing the genomes of 1000 actinobacteria strains.</title>
        <authorList>
            <person name="Klenk H.-P."/>
        </authorList>
    </citation>
    <scope>NUCLEOTIDE SEQUENCE [LARGE SCALE GENOMIC DNA]</scope>
    <source>
        <strain evidence="2 3">DSM 45584</strain>
    </source>
</reference>
<sequence length="118" mass="13529">MAMSSRLSNVLFSLVVGLVLLFLGCYGRVSGGLPPDNPYRRRHPVRTRRPDPDEQIRANEADERERRIIEAEVAVAEGTATPEQAHVVHRERARRQADNRRRAHQKARSERDPNQNQV</sequence>